<evidence type="ECO:0000256" key="3">
    <source>
        <dbReference type="SAM" id="SignalP"/>
    </source>
</evidence>
<sequence precursor="true">MKIRNAAVAAAAALALTFSGTAVAGAEEAQPAPAAGSSIAGSSDLFDSVDADDRVTGGDLLGESRSDETNPEWAMIWRDATEIIGITAVVGGMIAFANYLQFLAANR</sequence>
<dbReference type="RefSeq" id="WP_156229779.1">
    <property type="nucleotide sequence ID" value="NZ_CP046455.1"/>
</dbReference>
<dbReference type="Proteomes" id="UP000424462">
    <property type="component" value="Chromosome"/>
</dbReference>
<feature type="signal peptide" evidence="3">
    <location>
        <begin position="1"/>
        <end position="24"/>
    </location>
</feature>
<keyword evidence="2" id="KW-0472">Membrane</keyword>
<dbReference type="AlphaFoldDB" id="A0A6B8VQ06"/>
<dbReference type="EMBL" id="CP046455">
    <property type="protein sequence ID" value="QGU06183.1"/>
    <property type="molecule type" value="Genomic_DNA"/>
</dbReference>
<protein>
    <recommendedName>
        <fullName evidence="6">Or membrane protein</fullName>
    </recommendedName>
</protein>
<organism evidence="4 5">
    <name type="scientific">Corynebacterium occultum</name>
    <dbReference type="NCBI Taxonomy" id="2675219"/>
    <lineage>
        <taxon>Bacteria</taxon>
        <taxon>Bacillati</taxon>
        <taxon>Actinomycetota</taxon>
        <taxon>Actinomycetes</taxon>
        <taxon>Mycobacteriales</taxon>
        <taxon>Corynebacteriaceae</taxon>
        <taxon>Corynebacterium</taxon>
    </lineage>
</organism>
<evidence type="ECO:0000313" key="5">
    <source>
        <dbReference type="Proteomes" id="UP000424462"/>
    </source>
</evidence>
<evidence type="ECO:0000313" key="4">
    <source>
        <dbReference type="EMBL" id="QGU06183.1"/>
    </source>
</evidence>
<name>A0A6B8VQ06_9CORY</name>
<gene>
    <name evidence="4" type="ORF">COCCU_01075</name>
</gene>
<proteinExistence type="predicted"/>
<dbReference type="KEGG" id="cok:COCCU_01075"/>
<keyword evidence="2" id="KW-0812">Transmembrane</keyword>
<evidence type="ECO:0000256" key="1">
    <source>
        <dbReference type="SAM" id="MobiDB-lite"/>
    </source>
</evidence>
<keyword evidence="3" id="KW-0732">Signal</keyword>
<feature type="region of interest" description="Disordered" evidence="1">
    <location>
        <begin position="49"/>
        <end position="68"/>
    </location>
</feature>
<keyword evidence="2" id="KW-1133">Transmembrane helix</keyword>
<accession>A0A6B8VQ06</accession>
<feature type="chain" id="PRO_5039500856" description="Or membrane protein" evidence="3">
    <location>
        <begin position="25"/>
        <end position="107"/>
    </location>
</feature>
<evidence type="ECO:0008006" key="6">
    <source>
        <dbReference type="Google" id="ProtNLM"/>
    </source>
</evidence>
<keyword evidence="5" id="KW-1185">Reference proteome</keyword>
<evidence type="ECO:0000256" key="2">
    <source>
        <dbReference type="SAM" id="Phobius"/>
    </source>
</evidence>
<feature type="transmembrane region" description="Helical" evidence="2">
    <location>
        <begin position="83"/>
        <end position="104"/>
    </location>
</feature>
<feature type="compositionally biased region" description="Basic and acidic residues" evidence="1">
    <location>
        <begin position="51"/>
        <end position="68"/>
    </location>
</feature>
<reference evidence="4 5" key="1">
    <citation type="submission" date="2019-11" db="EMBL/GenBank/DDBJ databases">
        <title>Complete genome sequence of Corynebacterium kalinowskii 1959, a novel Corynebacterium species isolated from soil of a small paddock in Vilsendorf, Germany.</title>
        <authorList>
            <person name="Schaffert L."/>
            <person name="Ruwe M."/>
            <person name="Milse J."/>
            <person name="Hanuschka K."/>
            <person name="Ortseifen V."/>
            <person name="Droste J."/>
            <person name="Brandt D."/>
            <person name="Schlueter L."/>
            <person name="Kutter Y."/>
            <person name="Vinke S."/>
            <person name="Viehoefer P."/>
            <person name="Jacob L."/>
            <person name="Luebke N.-C."/>
            <person name="Schulte-Berndt E."/>
            <person name="Hain C."/>
            <person name="Linder M."/>
            <person name="Schmidt P."/>
            <person name="Wollenschlaeger L."/>
            <person name="Luttermann T."/>
            <person name="Thieme E."/>
            <person name="Hassa J."/>
            <person name="Haak M."/>
            <person name="Wittchen M."/>
            <person name="Mentz A."/>
            <person name="Persicke M."/>
            <person name="Busche T."/>
            <person name="Ruckert C."/>
        </authorList>
    </citation>
    <scope>NUCLEOTIDE SEQUENCE [LARGE SCALE GENOMIC DNA]</scope>
    <source>
        <strain evidence="4 5">2039</strain>
    </source>
</reference>